<dbReference type="OrthoDB" id="3799281at2759"/>
<proteinExistence type="predicted"/>
<sequence>MSSPHGNDPPIRKLPYELIKNVAWFLAEDTVTRPLSDFALRHPQDSRTVKSIYRDVRHLALSSKAFTPAAQDILFDTIFFGLQTDRNNSVERCEGFMLLRTLVKRPDLISKINRLRLQIISNCQRGHENFTHHPGAPASGDPFWGVVKERVNRFAIPTDSHEMWLNNLRNPECRCHHNAMYGALLALAPAIKELSIHVRTPMPTRQDVLTDQLFPAVPEKYLARMLNFQRLNRLRLCGDTLPRRFLQTALFPALNSLEMLLNLTSSAEPLTSRELLKVETLAINCSRVAIAPADMDTWGSAVVKYLPINRLLVRELVFPDLAAFGVDELGRREFERWREWDVTEKYLDLGRLYTNLPTLLPHIQSLTLPYFVFVNFGEDPNLAGFQDLRKLRLPAPTLRSLRTRKNKTNISLTALLPPRLEHLEITFLRNIPLCTEWIRELLTNRDYFAALSSIKLCGPVPPKPRYDSYSCDPDAVPRDIVLSDEVLKNARDAEVVIEIENGNWAKFREEYTQTRLWSGPKYTCGTLESEVPYYK</sequence>
<reference evidence="1" key="1">
    <citation type="journal article" date="2020" name="Stud. Mycol.">
        <title>101 Dothideomycetes genomes: a test case for predicting lifestyles and emergence of pathogens.</title>
        <authorList>
            <person name="Haridas S."/>
            <person name="Albert R."/>
            <person name="Binder M."/>
            <person name="Bloem J."/>
            <person name="Labutti K."/>
            <person name="Salamov A."/>
            <person name="Andreopoulos B."/>
            <person name="Baker S."/>
            <person name="Barry K."/>
            <person name="Bills G."/>
            <person name="Bluhm B."/>
            <person name="Cannon C."/>
            <person name="Castanera R."/>
            <person name="Culley D."/>
            <person name="Daum C."/>
            <person name="Ezra D."/>
            <person name="Gonzalez J."/>
            <person name="Henrissat B."/>
            <person name="Kuo A."/>
            <person name="Liang C."/>
            <person name="Lipzen A."/>
            <person name="Lutzoni F."/>
            <person name="Magnuson J."/>
            <person name="Mondo S."/>
            <person name="Nolan M."/>
            <person name="Ohm R."/>
            <person name="Pangilinan J."/>
            <person name="Park H.-J."/>
            <person name="Ramirez L."/>
            <person name="Alfaro M."/>
            <person name="Sun H."/>
            <person name="Tritt A."/>
            <person name="Yoshinaga Y."/>
            <person name="Zwiers L.-H."/>
            <person name="Turgeon B."/>
            <person name="Goodwin S."/>
            <person name="Spatafora J."/>
            <person name="Crous P."/>
            <person name="Grigoriev I."/>
        </authorList>
    </citation>
    <scope>NUCLEOTIDE SEQUENCE</scope>
    <source>
        <strain evidence="1">CBS 122367</strain>
    </source>
</reference>
<dbReference type="AlphaFoldDB" id="A0A6G1ICS2"/>
<dbReference type="Proteomes" id="UP000799291">
    <property type="component" value="Unassembled WGS sequence"/>
</dbReference>
<protein>
    <submittedName>
        <fullName evidence="1">Uncharacterized protein</fullName>
    </submittedName>
</protein>
<keyword evidence="2" id="KW-1185">Reference proteome</keyword>
<name>A0A6G1ICS2_9PLEO</name>
<gene>
    <name evidence="1" type="ORF">K458DRAFT_205894</name>
</gene>
<evidence type="ECO:0000313" key="2">
    <source>
        <dbReference type="Proteomes" id="UP000799291"/>
    </source>
</evidence>
<evidence type="ECO:0000313" key="1">
    <source>
        <dbReference type="EMBL" id="KAF2675783.1"/>
    </source>
</evidence>
<dbReference type="EMBL" id="MU005648">
    <property type="protein sequence ID" value="KAF2675783.1"/>
    <property type="molecule type" value="Genomic_DNA"/>
</dbReference>
<accession>A0A6G1ICS2</accession>
<organism evidence="1 2">
    <name type="scientific">Lentithecium fluviatile CBS 122367</name>
    <dbReference type="NCBI Taxonomy" id="1168545"/>
    <lineage>
        <taxon>Eukaryota</taxon>
        <taxon>Fungi</taxon>
        <taxon>Dikarya</taxon>
        <taxon>Ascomycota</taxon>
        <taxon>Pezizomycotina</taxon>
        <taxon>Dothideomycetes</taxon>
        <taxon>Pleosporomycetidae</taxon>
        <taxon>Pleosporales</taxon>
        <taxon>Massarineae</taxon>
        <taxon>Lentitheciaceae</taxon>
        <taxon>Lentithecium</taxon>
    </lineage>
</organism>